<sequence length="89" mass="10243">MSYRSFSRSPKDPERVLVQDCPVQKHWRSGKAVAGFALPRVHREEACYVTHLVIIYVAAKKQKLVSSQISKKMPYPKRSQVAMRNNISK</sequence>
<organism evidence="1 2">
    <name type="scientific">Trichonephila clavipes</name>
    <name type="common">Golden silk orbweaver</name>
    <name type="synonym">Nephila clavipes</name>
    <dbReference type="NCBI Taxonomy" id="2585209"/>
    <lineage>
        <taxon>Eukaryota</taxon>
        <taxon>Metazoa</taxon>
        <taxon>Ecdysozoa</taxon>
        <taxon>Arthropoda</taxon>
        <taxon>Chelicerata</taxon>
        <taxon>Arachnida</taxon>
        <taxon>Araneae</taxon>
        <taxon>Araneomorphae</taxon>
        <taxon>Entelegynae</taxon>
        <taxon>Araneoidea</taxon>
        <taxon>Nephilidae</taxon>
        <taxon>Trichonephila</taxon>
    </lineage>
</organism>
<gene>
    <name evidence="1" type="ORF">TNCV_2576331</name>
</gene>
<evidence type="ECO:0000313" key="2">
    <source>
        <dbReference type="Proteomes" id="UP000887159"/>
    </source>
</evidence>
<name>A0A8X6RBY3_TRICX</name>
<comment type="caution">
    <text evidence="1">The sequence shown here is derived from an EMBL/GenBank/DDBJ whole genome shotgun (WGS) entry which is preliminary data.</text>
</comment>
<keyword evidence="2" id="KW-1185">Reference proteome</keyword>
<dbReference type="AlphaFoldDB" id="A0A8X6RBY3"/>
<evidence type="ECO:0000313" key="1">
    <source>
        <dbReference type="EMBL" id="GFX88926.1"/>
    </source>
</evidence>
<accession>A0A8X6RBY3</accession>
<protein>
    <submittedName>
        <fullName evidence="1">Uncharacterized protein</fullName>
    </submittedName>
</protein>
<proteinExistence type="predicted"/>
<dbReference type="EMBL" id="BMAU01021062">
    <property type="protein sequence ID" value="GFX88926.1"/>
    <property type="molecule type" value="Genomic_DNA"/>
</dbReference>
<reference evidence="1" key="1">
    <citation type="submission" date="2020-08" db="EMBL/GenBank/DDBJ databases">
        <title>Multicomponent nature underlies the extraordinary mechanical properties of spider dragline silk.</title>
        <authorList>
            <person name="Kono N."/>
            <person name="Nakamura H."/>
            <person name="Mori M."/>
            <person name="Yoshida Y."/>
            <person name="Ohtoshi R."/>
            <person name="Malay A.D."/>
            <person name="Moran D.A.P."/>
            <person name="Tomita M."/>
            <person name="Numata K."/>
            <person name="Arakawa K."/>
        </authorList>
    </citation>
    <scope>NUCLEOTIDE SEQUENCE</scope>
</reference>
<dbReference type="Proteomes" id="UP000887159">
    <property type="component" value="Unassembled WGS sequence"/>
</dbReference>